<dbReference type="Proteomes" id="UP000185781">
    <property type="component" value="Unassembled WGS sequence"/>
</dbReference>
<dbReference type="RefSeq" id="WP_076395908.1">
    <property type="nucleotide sequence ID" value="NZ_CP115857.1"/>
</dbReference>
<keyword evidence="1" id="KW-0175">Coiled coil</keyword>
<organism evidence="2 3">
    <name type="scientific">Chryseobacterium gambrini</name>
    <dbReference type="NCBI Taxonomy" id="373672"/>
    <lineage>
        <taxon>Bacteria</taxon>
        <taxon>Pseudomonadati</taxon>
        <taxon>Bacteroidota</taxon>
        <taxon>Flavobacteriia</taxon>
        <taxon>Flavobacteriales</taxon>
        <taxon>Weeksellaceae</taxon>
        <taxon>Chryseobacterium group</taxon>
        <taxon>Chryseobacterium</taxon>
    </lineage>
</organism>
<dbReference type="SUPFAM" id="SSF88874">
    <property type="entry name" value="Receptor-binding domain of short tail fibre protein gp12"/>
    <property type="match status" value="1"/>
</dbReference>
<dbReference type="EMBL" id="FTOV01000016">
    <property type="protein sequence ID" value="SIT25486.1"/>
    <property type="molecule type" value="Genomic_DNA"/>
</dbReference>
<dbReference type="OrthoDB" id="9810174at2"/>
<evidence type="ECO:0000313" key="2">
    <source>
        <dbReference type="EMBL" id="SIT25486.1"/>
    </source>
</evidence>
<sequence length="231" mass="25545">MAENLNIKDFKANEADIEKLTSGKATINALDSQNTVISTLTADLIKLKNQIELLNEELKIMKGSKELVKITSGRTDVNNSLYTNNELVSLPVGAIVAFYGTTLPEGWAFCDGFNNTPDLRGSFILGNSGIGQKNSQVYNRSNTITLSEKNIPRVWSTVTTKYYKVEAGTGGNNFDFLGTKATSRNQTIYRENSWCTDENIATEFAIGHETPTPVEVPNPQHVKLAYIMKIR</sequence>
<accession>A0A1N7QRS0</accession>
<evidence type="ECO:0008006" key="4">
    <source>
        <dbReference type="Google" id="ProtNLM"/>
    </source>
</evidence>
<feature type="coiled-coil region" evidence="1">
    <location>
        <begin position="37"/>
        <end position="64"/>
    </location>
</feature>
<protein>
    <recommendedName>
        <fullName evidence="4">Phage Tail Collar Domain</fullName>
    </recommendedName>
</protein>
<proteinExistence type="predicted"/>
<evidence type="ECO:0000313" key="3">
    <source>
        <dbReference type="Proteomes" id="UP000185781"/>
    </source>
</evidence>
<dbReference type="AlphaFoldDB" id="A0A1N7QRS0"/>
<gene>
    <name evidence="2" type="ORF">SAMN05421785_11637</name>
</gene>
<dbReference type="InterPro" id="IPR037053">
    <property type="entry name" value="Phage_tail_collar_dom_sf"/>
</dbReference>
<name>A0A1N7QRS0_9FLAO</name>
<reference evidence="2 3" key="1">
    <citation type="submission" date="2017-01" db="EMBL/GenBank/DDBJ databases">
        <authorList>
            <person name="Mah S.A."/>
            <person name="Swanson W.J."/>
            <person name="Moy G.W."/>
            <person name="Vacquier V.D."/>
        </authorList>
    </citation>
    <scope>NUCLEOTIDE SEQUENCE [LARGE SCALE GENOMIC DNA]</scope>
    <source>
        <strain evidence="2 3">DSM 18014</strain>
    </source>
</reference>
<evidence type="ECO:0000256" key="1">
    <source>
        <dbReference type="SAM" id="Coils"/>
    </source>
</evidence>
<dbReference type="Gene3D" id="3.90.1340.10">
    <property type="entry name" value="Phage tail collar domain"/>
    <property type="match status" value="1"/>
</dbReference>
<dbReference type="STRING" id="373672.SAMN05421785_11637"/>